<evidence type="ECO:0000256" key="1">
    <source>
        <dbReference type="SAM" id="Coils"/>
    </source>
</evidence>
<feature type="coiled-coil region" evidence="1">
    <location>
        <begin position="478"/>
        <end position="560"/>
    </location>
</feature>
<feature type="domain" description="Rad50/SbcC-type AAA" evidence="2">
    <location>
        <begin position="5"/>
        <end position="230"/>
    </location>
</feature>
<dbReference type="Gene3D" id="3.40.50.300">
    <property type="entry name" value="P-loop containing nucleotide triphosphate hydrolases"/>
    <property type="match status" value="2"/>
</dbReference>
<evidence type="ECO:0000259" key="2">
    <source>
        <dbReference type="Pfam" id="PF13476"/>
    </source>
</evidence>
<name>A0A381R3D6_9ZZZZ</name>
<organism evidence="3">
    <name type="scientific">marine metagenome</name>
    <dbReference type="NCBI Taxonomy" id="408172"/>
    <lineage>
        <taxon>unclassified sequences</taxon>
        <taxon>metagenomes</taxon>
        <taxon>ecological metagenomes</taxon>
    </lineage>
</organism>
<dbReference type="Gene3D" id="1.10.287.510">
    <property type="entry name" value="Helix hairpin bin"/>
    <property type="match status" value="1"/>
</dbReference>
<dbReference type="InterPro" id="IPR027417">
    <property type="entry name" value="P-loop_NTPase"/>
</dbReference>
<keyword evidence="1" id="KW-0175">Coiled coil</keyword>
<proteinExistence type="predicted"/>
<dbReference type="PANTHER" id="PTHR32114">
    <property type="entry name" value="ABC TRANSPORTER ABCH.3"/>
    <property type="match status" value="1"/>
</dbReference>
<dbReference type="Pfam" id="PF13476">
    <property type="entry name" value="AAA_23"/>
    <property type="match status" value="1"/>
</dbReference>
<dbReference type="AlphaFoldDB" id="A0A381R3D6"/>
<dbReference type="InterPro" id="IPR038729">
    <property type="entry name" value="Rad50/SbcC_AAA"/>
</dbReference>
<sequence length="861" mass="96123">MIPLKLTLSNFLCYRENVPPVDFTGLHVACICGSNGHGKSALLDSITWALWGKARGRVQDEMISYGADECRVELDFTSRNQNYRVIRSHARGGTRRRSGASDLQLMVLENDIPRAITGDLIRETQARIDQTIGMDYDTFINSAFLVQGRADEFTNKTPAERKAVLSKILGLETYDRLQLRARERNSWAENTAKIAEGNVDRLRRDLELLVEPTAELEELENSLAALDKDLAEQQVKTTAVRDQVGELRRQQAGQEESARRLSGLAKEMEQFESAHKTAQQQVAAFDKLVEAAPVIRQGAAQLATARDAFARLEEAGRSFNELERQRVAASGVIDVKKTLLESQIQQLTTEIETRLSPKAQGLEQIETSQQQLQAEGPIIEEQERALATERERLNAMAVQTGQLQSALERAAVEGKELAAKKELLDGANGQEAVCPLCQTPLSEDGCQRLVGTFEADIVAKREEYRNTSSQVNTLKVETAELESRLPQQEQALTQAQTKRQVGLQQLVQQLQEAQQARLDLAEANPRLEAMRTALVDGSFAAEESVKLKKLEAQIQELEYDPAARQRIFQETQALDEFAQQERLLEQAEAGLPGAKASSEQNAAMALRRKEELEALQTQDAEAKEALAGLTALESEFTQSQQREREMGVKIQQAIERQGALRNQVERRETMGQELIVESARLTALQDEQSIYQELATAFGRQGVQAMLIETVVPRLEDETNALLGRMTDNRMNVKLETQRERASSQGEPRETLEILVSDELGPRSYEMYSGGEAFRVNLALRIALSKVLAQRIGAPLPTLFIDEGFGTQDTVGRERILDVINSIGEDFEKVLVITHFDDLKDGFEVRINVLKDESGSTIWID</sequence>
<gene>
    <name evidence="3" type="ORF">METZ01_LOCUS37191</name>
</gene>
<protein>
    <recommendedName>
        <fullName evidence="2">Rad50/SbcC-type AAA domain-containing protein</fullName>
    </recommendedName>
</protein>
<dbReference type="EMBL" id="UINC01001591">
    <property type="protein sequence ID" value="SUZ84337.1"/>
    <property type="molecule type" value="Genomic_DNA"/>
</dbReference>
<accession>A0A381R3D6</accession>
<dbReference type="SUPFAM" id="SSF52540">
    <property type="entry name" value="P-loop containing nucleoside triphosphate hydrolases"/>
    <property type="match status" value="1"/>
</dbReference>
<dbReference type="GO" id="GO:0016887">
    <property type="term" value="F:ATP hydrolysis activity"/>
    <property type="evidence" value="ECO:0007669"/>
    <property type="project" value="InterPro"/>
</dbReference>
<evidence type="ECO:0000313" key="3">
    <source>
        <dbReference type="EMBL" id="SUZ84337.1"/>
    </source>
</evidence>
<dbReference type="GO" id="GO:0006302">
    <property type="term" value="P:double-strand break repair"/>
    <property type="evidence" value="ECO:0007669"/>
    <property type="project" value="InterPro"/>
</dbReference>
<dbReference type="PANTHER" id="PTHR32114:SF2">
    <property type="entry name" value="ABC TRANSPORTER ABCH.3"/>
    <property type="match status" value="1"/>
</dbReference>
<reference evidence="3" key="1">
    <citation type="submission" date="2018-05" db="EMBL/GenBank/DDBJ databases">
        <authorList>
            <person name="Lanie J.A."/>
            <person name="Ng W.-L."/>
            <person name="Kazmierczak K.M."/>
            <person name="Andrzejewski T.M."/>
            <person name="Davidsen T.M."/>
            <person name="Wayne K.J."/>
            <person name="Tettelin H."/>
            <person name="Glass J.I."/>
            <person name="Rusch D."/>
            <person name="Podicherti R."/>
            <person name="Tsui H.-C.T."/>
            <person name="Winkler M.E."/>
        </authorList>
    </citation>
    <scope>NUCLEOTIDE SEQUENCE</scope>
</reference>
<dbReference type="SUPFAM" id="SSF75712">
    <property type="entry name" value="Rad50 coiled-coil Zn hook"/>
    <property type="match status" value="1"/>
</dbReference>